<gene>
    <name evidence="1" type="ORF">FBR43_13005</name>
</gene>
<comment type="caution">
    <text evidence="1">The sequence shown here is derived from an EMBL/GenBank/DDBJ whole genome shotgun (WGS) entry which is preliminary data.</text>
</comment>
<evidence type="ECO:0000313" key="2">
    <source>
        <dbReference type="Proteomes" id="UP000309138"/>
    </source>
</evidence>
<dbReference type="Gene3D" id="2.60.120.620">
    <property type="entry name" value="q2cbj1_9rhob like domain"/>
    <property type="match status" value="1"/>
</dbReference>
<evidence type="ECO:0000313" key="1">
    <source>
        <dbReference type="EMBL" id="TKD52289.1"/>
    </source>
</evidence>
<dbReference type="InterPro" id="IPR008775">
    <property type="entry name" value="Phytyl_CoA_dOase-like"/>
</dbReference>
<sequence>MHDHNRVSFASTADHGCAVAAAVAHLRRDGVVVLDDLIDRNLLAECSEMVTARHPDMALPDRAQYFGPYVGRHTIPLQIDGALADPAVLLPKPVARIAATLLDDTFKIDSVGLLVAVPGAPDQTAHRDAWLYPRQGVDHLLPAFALAFAVPLVRMDEASGRTAFWRGSHRTPGATPATLHDLAPTLDPGSAIMWDYRIHHRGLANNRDVPRPVIFSALSREWWVEIDPPEAKHYRKLKISRSAFEAFGSRWQARLSRASIEN</sequence>
<dbReference type="AlphaFoldDB" id="A0A4U1L5S2"/>
<dbReference type="Proteomes" id="UP000309138">
    <property type="component" value="Unassembled WGS sequence"/>
</dbReference>
<proteinExistence type="predicted"/>
<reference evidence="1 2" key="1">
    <citation type="submission" date="2019-04" db="EMBL/GenBank/DDBJ databases">
        <authorList>
            <person name="Yang Y."/>
            <person name="Wei D."/>
        </authorList>
    </citation>
    <scope>NUCLEOTIDE SEQUENCE [LARGE SCALE GENOMIC DNA]</scope>
    <source>
        <strain evidence="1 2">L-1-4w-11</strain>
    </source>
</reference>
<keyword evidence="1" id="KW-0560">Oxidoreductase</keyword>
<name>A0A4U1L5S2_9SPHN</name>
<dbReference type="InterPro" id="IPR051961">
    <property type="entry name" value="Fungal_Metabolite_Diox"/>
</dbReference>
<dbReference type="EMBL" id="SWKR01000002">
    <property type="protein sequence ID" value="TKD52289.1"/>
    <property type="molecule type" value="Genomic_DNA"/>
</dbReference>
<protein>
    <submittedName>
        <fullName evidence="1">Phytanoyl-CoA dioxygenase family protein</fullName>
    </submittedName>
</protein>
<organism evidence="1 2">
    <name type="scientific">Sphingomonas baiyangensis</name>
    <dbReference type="NCBI Taxonomy" id="2572576"/>
    <lineage>
        <taxon>Bacteria</taxon>
        <taxon>Pseudomonadati</taxon>
        <taxon>Pseudomonadota</taxon>
        <taxon>Alphaproteobacteria</taxon>
        <taxon>Sphingomonadales</taxon>
        <taxon>Sphingomonadaceae</taxon>
        <taxon>Sphingomonas</taxon>
    </lineage>
</organism>
<dbReference type="GO" id="GO:0016706">
    <property type="term" value="F:2-oxoglutarate-dependent dioxygenase activity"/>
    <property type="evidence" value="ECO:0007669"/>
    <property type="project" value="UniProtKB-ARBA"/>
</dbReference>
<dbReference type="PANTHER" id="PTHR37563:SF2">
    <property type="entry name" value="PHYTANOYL-COA DIOXYGENASE FAMILY PROTEIN (AFU_ORTHOLOGUE AFUA_2G03330)"/>
    <property type="match status" value="1"/>
</dbReference>
<dbReference type="Pfam" id="PF05721">
    <property type="entry name" value="PhyH"/>
    <property type="match status" value="1"/>
</dbReference>
<dbReference type="PANTHER" id="PTHR37563">
    <property type="entry name" value="PHYTANOYL-COA DIOXYGENASE FAMILY PROTEIN (AFU_ORTHOLOGUE AFUA_2G03330)"/>
    <property type="match status" value="1"/>
</dbReference>
<dbReference type="OrthoDB" id="9796766at2"/>
<keyword evidence="2" id="KW-1185">Reference proteome</keyword>
<accession>A0A4U1L5S2</accession>
<dbReference type="RefSeq" id="WP_136944216.1">
    <property type="nucleotide sequence ID" value="NZ_SWKR01000002.1"/>
</dbReference>
<keyword evidence="1" id="KW-0223">Dioxygenase</keyword>
<dbReference type="SUPFAM" id="SSF51197">
    <property type="entry name" value="Clavaminate synthase-like"/>
    <property type="match status" value="1"/>
</dbReference>